<name>Q4RDP3_TETNG</name>
<proteinExistence type="predicted"/>
<evidence type="ECO:0000313" key="1">
    <source>
        <dbReference type="EMBL" id="CAG13489.1"/>
    </source>
</evidence>
<dbReference type="EMBL" id="CAAE01016060">
    <property type="protein sequence ID" value="CAG13489.1"/>
    <property type="molecule type" value="Genomic_DNA"/>
</dbReference>
<accession>Q4RDP3</accession>
<feature type="non-terminal residue" evidence="1">
    <location>
        <position position="1"/>
    </location>
</feature>
<gene>
    <name evidence="1" type="ORF">GSTENG00036441001</name>
</gene>
<sequence length="63" mass="7276">THRRRHRSKLLISRLGQLLLLQHESRSHEETTAEHLLLQVHVTHARRVCVCVCVCVCAARQVS</sequence>
<dbReference type="AlphaFoldDB" id="Q4RDP3"/>
<dbReference type="KEGG" id="tng:GSTEN00036441G001"/>
<reference evidence="1" key="2">
    <citation type="submission" date="2004-02" db="EMBL/GenBank/DDBJ databases">
        <authorList>
            <consortium name="Genoscope"/>
            <consortium name="Whitehead Institute Centre for Genome Research"/>
        </authorList>
    </citation>
    <scope>NUCLEOTIDE SEQUENCE</scope>
</reference>
<comment type="caution">
    <text evidence="1">The sequence shown here is derived from an EMBL/GenBank/DDBJ whole genome shotgun (WGS) entry which is preliminary data.</text>
</comment>
<organism evidence="1">
    <name type="scientific">Tetraodon nigroviridis</name>
    <name type="common">Spotted green pufferfish</name>
    <name type="synonym">Chelonodon nigroviridis</name>
    <dbReference type="NCBI Taxonomy" id="99883"/>
    <lineage>
        <taxon>Eukaryota</taxon>
        <taxon>Metazoa</taxon>
        <taxon>Chordata</taxon>
        <taxon>Craniata</taxon>
        <taxon>Vertebrata</taxon>
        <taxon>Euteleostomi</taxon>
        <taxon>Actinopterygii</taxon>
        <taxon>Neopterygii</taxon>
        <taxon>Teleostei</taxon>
        <taxon>Neoteleostei</taxon>
        <taxon>Acanthomorphata</taxon>
        <taxon>Eupercaria</taxon>
        <taxon>Tetraodontiformes</taxon>
        <taxon>Tetradontoidea</taxon>
        <taxon>Tetraodontidae</taxon>
        <taxon>Tetraodon</taxon>
    </lineage>
</organism>
<reference evidence="1" key="1">
    <citation type="journal article" date="2004" name="Nature">
        <title>Genome duplication in the teleost fish Tetraodon nigroviridis reveals the early vertebrate proto-karyotype.</title>
        <authorList>
            <person name="Jaillon O."/>
            <person name="Aury J.-M."/>
            <person name="Brunet F."/>
            <person name="Petit J.-L."/>
            <person name="Stange-Thomann N."/>
            <person name="Mauceli E."/>
            <person name="Bouneau L."/>
            <person name="Fischer C."/>
            <person name="Ozouf-Costaz C."/>
            <person name="Bernot A."/>
            <person name="Nicaud S."/>
            <person name="Jaffe D."/>
            <person name="Fisher S."/>
            <person name="Lutfalla G."/>
            <person name="Dossat C."/>
            <person name="Segurens B."/>
            <person name="Dasilva C."/>
            <person name="Salanoubat M."/>
            <person name="Levy M."/>
            <person name="Boudet N."/>
            <person name="Castellano S."/>
            <person name="Anthouard V."/>
            <person name="Jubin C."/>
            <person name="Castelli V."/>
            <person name="Katinka M."/>
            <person name="Vacherie B."/>
            <person name="Biemont C."/>
            <person name="Skalli Z."/>
            <person name="Cattolico L."/>
            <person name="Poulain J."/>
            <person name="De Berardinis V."/>
            <person name="Cruaud C."/>
            <person name="Duprat S."/>
            <person name="Brottier P."/>
            <person name="Coutanceau J.-P."/>
            <person name="Gouzy J."/>
            <person name="Parra G."/>
            <person name="Lardier G."/>
            <person name="Chapple C."/>
            <person name="McKernan K.J."/>
            <person name="McEwan P."/>
            <person name="Bosak S."/>
            <person name="Kellis M."/>
            <person name="Volff J.-N."/>
            <person name="Guigo R."/>
            <person name="Zody M.C."/>
            <person name="Mesirov J."/>
            <person name="Lindblad-Toh K."/>
            <person name="Birren B."/>
            <person name="Nusbaum C."/>
            <person name="Kahn D."/>
            <person name="Robinson-Rechavi M."/>
            <person name="Laudet V."/>
            <person name="Schachter V."/>
            <person name="Quetier F."/>
            <person name="Saurin W."/>
            <person name="Scarpelli C."/>
            <person name="Wincker P."/>
            <person name="Lander E.S."/>
            <person name="Weissenbach J."/>
            <person name="Roest Crollius H."/>
        </authorList>
    </citation>
    <scope>NUCLEOTIDE SEQUENCE [LARGE SCALE GENOMIC DNA]</scope>
</reference>
<protein>
    <submittedName>
        <fullName evidence="1">(spotted green pufferfish) hypothetical protein</fullName>
    </submittedName>
</protein>